<evidence type="ECO:0000313" key="1">
    <source>
        <dbReference type="EMBL" id="CAH6722815.1"/>
    </source>
</evidence>
<dbReference type="Proteomes" id="UP001152531">
    <property type="component" value="Unassembled WGS sequence"/>
</dbReference>
<sequence length="710" mass="81451">MTKTDVSGIDDAFWISYADTTLHLGKKKDFSSSIFKTINKYLESLKFDKVSATEIQALMNSPFTDGDLIKTFHLIRYFQLSKKGLFITNDSFDKSGNPIRFVGADNWESVMCYMDSLLFSMFANLDSFEPILFISNQFQNPLVNRLSNLLRVYVNLLRSGNTIKIDLTIKICQTLSKLGFSEAMSHKQQDAATLFEFLTEILSMPLLTFKIDIKHSGKFNEADDRKYSKERMLFVSIPDDGEDGESDDVILLEECLEHYFNNSITVMRELERRATLDGAKRPTIDELSELSNEQPSFASKNNTRVEVRTRSSTLSIWTIDGDKKEKPKEVSLPAWMFLRLLPFYTDDNNVSITNSGNVNSIAKNSKEFANRRPVLPICLKRYSYENQRANRSKKKIVIPPIINLPQFVADEDDDKNSGNYKLILESAICHRGTSISSGHFVSAVRKNYHKINETEEEALEAPWFLYDDMHKPKVVDKSFKDLFSEEWPYMLFYRLISIEETSSRSSINSDNSKIIIPEGSKNSYWQEPVLSPILSATASPNQSQNPSTVASGVNSPELKPVHNNAISKTVSNNSQTSIPIPDISPSDKAFVDIRQRYYWYIPDDDMNYYKEFSISTHSTRRPSLTAQFRRNSQWSDTLLLSDVNKKLDNLPKTENNVSIETSMSNLNLSEKSEPLDVKDKKHHHFHLHSDDHKKAKKKRDHYKRDKCIIT</sequence>
<accession>A0ACA9YE15</accession>
<name>A0ACA9YE15_9ASCO</name>
<protein>
    <submittedName>
        <fullName evidence="1">Uncharacterized protein</fullName>
    </submittedName>
</protein>
<reference evidence="1" key="1">
    <citation type="submission" date="2022-06" db="EMBL/GenBank/DDBJ databases">
        <authorList>
            <person name="Legras J.-L."/>
            <person name="Devillers H."/>
            <person name="Grondin C."/>
        </authorList>
    </citation>
    <scope>NUCLEOTIDE SEQUENCE</scope>
    <source>
        <strain evidence="1">CLIB 1444</strain>
    </source>
</reference>
<dbReference type="EMBL" id="CALSDN010000011">
    <property type="protein sequence ID" value="CAH6722815.1"/>
    <property type="molecule type" value="Genomic_DNA"/>
</dbReference>
<proteinExistence type="predicted"/>
<organism evidence="1 2">
    <name type="scientific">[Candida] jaroonii</name>
    <dbReference type="NCBI Taxonomy" id="467808"/>
    <lineage>
        <taxon>Eukaryota</taxon>
        <taxon>Fungi</taxon>
        <taxon>Dikarya</taxon>
        <taxon>Ascomycota</taxon>
        <taxon>Saccharomycotina</taxon>
        <taxon>Pichiomycetes</taxon>
        <taxon>Debaryomycetaceae</taxon>
        <taxon>Yamadazyma</taxon>
    </lineage>
</organism>
<gene>
    <name evidence="1" type="ORF">CLIB1444_11S01728</name>
</gene>
<comment type="caution">
    <text evidence="1">The sequence shown here is derived from an EMBL/GenBank/DDBJ whole genome shotgun (WGS) entry which is preliminary data.</text>
</comment>
<evidence type="ECO:0000313" key="2">
    <source>
        <dbReference type="Proteomes" id="UP001152531"/>
    </source>
</evidence>
<keyword evidence="2" id="KW-1185">Reference proteome</keyword>